<evidence type="ECO:0000256" key="8">
    <source>
        <dbReference type="ARBA" id="ARBA00038873"/>
    </source>
</evidence>
<feature type="domain" description="Aminoglycoside phosphotransferase" evidence="10">
    <location>
        <begin position="37"/>
        <end position="277"/>
    </location>
</feature>
<evidence type="ECO:0000256" key="1">
    <source>
        <dbReference type="ARBA" id="ARBA00004496"/>
    </source>
</evidence>
<dbReference type="GO" id="GO:0005737">
    <property type="term" value="C:cytoplasm"/>
    <property type="evidence" value="ECO:0007669"/>
    <property type="project" value="UniProtKB-SubCell"/>
</dbReference>
<organism evidence="11">
    <name type="scientific">Cladocopium goreaui</name>
    <dbReference type="NCBI Taxonomy" id="2562237"/>
    <lineage>
        <taxon>Eukaryota</taxon>
        <taxon>Sar</taxon>
        <taxon>Alveolata</taxon>
        <taxon>Dinophyceae</taxon>
        <taxon>Suessiales</taxon>
        <taxon>Symbiodiniaceae</taxon>
        <taxon>Cladocopium</taxon>
    </lineage>
</organism>
<evidence type="ECO:0000256" key="2">
    <source>
        <dbReference type="ARBA" id="ARBA00006219"/>
    </source>
</evidence>
<gene>
    <name evidence="11" type="ORF">C1SCF055_LOCUS12746</name>
</gene>
<keyword evidence="5 12" id="KW-0418">Kinase</keyword>
<evidence type="ECO:0000256" key="9">
    <source>
        <dbReference type="ARBA" id="ARBA00040505"/>
    </source>
</evidence>
<dbReference type="EMBL" id="CAMXCT010000975">
    <property type="protein sequence ID" value="CAI3985279.1"/>
    <property type="molecule type" value="Genomic_DNA"/>
</dbReference>
<dbReference type="GO" id="GO:0047992">
    <property type="term" value="F:hydroxylysine kinase activity"/>
    <property type="evidence" value="ECO:0007669"/>
    <property type="project" value="UniProtKB-EC"/>
</dbReference>
<sequence length="360" mass="40081">MVEGRPCLETLVSKLPDILEHFQIAGGPFRWAELDSFDDRNLRVTLEGGTYVVKAHNGLLPSGSLERLQAQDQLITRLREQGLPVPDVLRSWENCSTFQLEAPLSRGLCLVRVLSYLEGVTIKNDTPKSPQFLRALGALCGRTQLALDGFDAEGFHWTWDWDMKCVPQVVRSKLHHLTSERRNLAQRLCDGYAEALSEERVSKLPHSVLHADLNDTNLLFESDGSDAPALAGILDFGDSIYSCRIFEPAIAAGYFSLCQADPVMVLQEVLRGYLEKVPWEIAEDEVLAYFHAARGRILLSVAFAAENSQLEPDNEYLAHTSEPGWAVLMALDNDLAIQGLHEVAREVAGKKVIGCRWNGK</sequence>
<accession>A0A9P1FPZ3</accession>
<reference evidence="11" key="1">
    <citation type="submission" date="2022-10" db="EMBL/GenBank/DDBJ databases">
        <authorList>
            <person name="Chen Y."/>
            <person name="Dougan E. K."/>
            <person name="Chan C."/>
            <person name="Rhodes N."/>
            <person name="Thang M."/>
        </authorList>
    </citation>
    <scope>NUCLEOTIDE SEQUENCE</scope>
</reference>
<comment type="caution">
    <text evidence="11">The sequence shown here is derived from an EMBL/GenBank/DDBJ whole genome shotgun (WGS) entry which is preliminary data.</text>
</comment>
<dbReference type="Gene3D" id="3.90.1200.10">
    <property type="match status" value="1"/>
</dbReference>
<evidence type="ECO:0000256" key="4">
    <source>
        <dbReference type="ARBA" id="ARBA00022679"/>
    </source>
</evidence>
<dbReference type="EC" id="2.7.1.81" evidence="8"/>
<evidence type="ECO:0000256" key="5">
    <source>
        <dbReference type="ARBA" id="ARBA00022777"/>
    </source>
</evidence>
<dbReference type="EMBL" id="CAMXCT030000975">
    <property type="protein sequence ID" value="CAL4772591.1"/>
    <property type="molecule type" value="Genomic_DNA"/>
</dbReference>
<proteinExistence type="inferred from homology"/>
<dbReference type="InterPro" id="IPR011009">
    <property type="entry name" value="Kinase-like_dom_sf"/>
</dbReference>
<dbReference type="OrthoDB" id="9973935at2759"/>
<dbReference type="Pfam" id="PF01636">
    <property type="entry name" value="APH"/>
    <property type="match status" value="1"/>
</dbReference>
<comment type="subcellular location">
    <subcellularLocation>
        <location evidence="1">Cytoplasm</location>
    </subcellularLocation>
</comment>
<dbReference type="PANTHER" id="PTHR21064:SF1">
    <property type="entry name" value="HYDROXYLYSINE KINASE"/>
    <property type="match status" value="1"/>
</dbReference>
<comment type="function">
    <text evidence="7">Catalyzes the GTP-dependent phosphorylation of 5-hydroxy-L-lysine.</text>
</comment>
<dbReference type="PANTHER" id="PTHR21064">
    <property type="entry name" value="AMINOGLYCOSIDE PHOSPHOTRANSFERASE DOMAIN-CONTAINING PROTEIN-RELATED"/>
    <property type="match status" value="1"/>
</dbReference>
<keyword evidence="3" id="KW-0963">Cytoplasm</keyword>
<evidence type="ECO:0000313" key="13">
    <source>
        <dbReference type="Proteomes" id="UP001152797"/>
    </source>
</evidence>
<keyword evidence="13" id="KW-1185">Reference proteome</keyword>
<dbReference type="EMBL" id="CAMXCT020000975">
    <property type="protein sequence ID" value="CAL1138654.1"/>
    <property type="molecule type" value="Genomic_DNA"/>
</dbReference>
<evidence type="ECO:0000256" key="7">
    <source>
        <dbReference type="ARBA" id="ARBA00037368"/>
    </source>
</evidence>
<dbReference type="InterPro" id="IPR002575">
    <property type="entry name" value="Aminoglycoside_PTrfase"/>
</dbReference>
<name>A0A9P1FPZ3_9DINO</name>
<dbReference type="SUPFAM" id="SSF56112">
    <property type="entry name" value="Protein kinase-like (PK-like)"/>
    <property type="match status" value="1"/>
</dbReference>
<evidence type="ECO:0000313" key="11">
    <source>
        <dbReference type="EMBL" id="CAI3985279.1"/>
    </source>
</evidence>
<evidence type="ECO:0000256" key="3">
    <source>
        <dbReference type="ARBA" id="ARBA00022490"/>
    </source>
</evidence>
<keyword evidence="4" id="KW-0808">Transferase</keyword>
<comment type="similarity">
    <text evidence="2">Belongs to the aminoglycoside phosphotransferase family.</text>
</comment>
<protein>
    <recommendedName>
        <fullName evidence="9">Hydroxylysine kinase</fullName>
        <ecNumber evidence="8">2.7.1.81</ecNumber>
    </recommendedName>
</protein>
<dbReference type="Proteomes" id="UP001152797">
    <property type="component" value="Unassembled WGS sequence"/>
</dbReference>
<evidence type="ECO:0000313" key="12">
    <source>
        <dbReference type="EMBL" id="CAL4772591.1"/>
    </source>
</evidence>
<comment type="catalytic activity">
    <reaction evidence="6">
        <text>(5R)-5-hydroxy-L-lysine + GTP = (5R)-5-phosphooxy-L-lysine + GDP + H(+)</text>
        <dbReference type="Rhea" id="RHEA:19049"/>
        <dbReference type="ChEBI" id="CHEBI:15378"/>
        <dbReference type="ChEBI" id="CHEBI:37565"/>
        <dbReference type="ChEBI" id="CHEBI:57882"/>
        <dbReference type="ChEBI" id="CHEBI:58189"/>
        <dbReference type="ChEBI" id="CHEBI:58357"/>
        <dbReference type="EC" id="2.7.1.81"/>
    </reaction>
</comment>
<dbReference type="AlphaFoldDB" id="A0A9P1FPZ3"/>
<dbReference type="InterPro" id="IPR050249">
    <property type="entry name" value="Pseudomonas-type_ThrB"/>
</dbReference>
<evidence type="ECO:0000256" key="6">
    <source>
        <dbReference type="ARBA" id="ARBA00036820"/>
    </source>
</evidence>
<evidence type="ECO:0000259" key="10">
    <source>
        <dbReference type="Pfam" id="PF01636"/>
    </source>
</evidence>
<reference evidence="12 13" key="2">
    <citation type="submission" date="2024-05" db="EMBL/GenBank/DDBJ databases">
        <authorList>
            <person name="Chen Y."/>
            <person name="Shah S."/>
            <person name="Dougan E. K."/>
            <person name="Thang M."/>
            <person name="Chan C."/>
        </authorList>
    </citation>
    <scope>NUCLEOTIDE SEQUENCE [LARGE SCALE GENOMIC DNA]</scope>
</reference>